<proteinExistence type="predicted"/>
<sequence>MAALSSDHHCFSIESLELMEGYIGEMDLLYVVVHRHNLPELVQVHQVVEGLSQDLSMQVGNLSMADASSNP</sequence>
<comment type="caution">
    <text evidence="1">The sequence shown here is derived from an EMBL/GenBank/DDBJ whole genome shotgun (WGS) entry which is preliminary data.</text>
</comment>
<dbReference type="AlphaFoldDB" id="A0A396JLX3"/>
<dbReference type="Proteomes" id="UP000265566">
    <property type="component" value="Chromosome 1"/>
</dbReference>
<evidence type="ECO:0000313" key="2">
    <source>
        <dbReference type="Proteomes" id="UP000265566"/>
    </source>
</evidence>
<evidence type="ECO:0000313" key="1">
    <source>
        <dbReference type="EMBL" id="RHN79269.1"/>
    </source>
</evidence>
<reference evidence="2" key="1">
    <citation type="journal article" date="2018" name="Nat. Plants">
        <title>Whole-genome landscape of Medicago truncatula symbiotic genes.</title>
        <authorList>
            <person name="Pecrix Y."/>
            <person name="Staton S.E."/>
            <person name="Sallet E."/>
            <person name="Lelandais-Briere C."/>
            <person name="Moreau S."/>
            <person name="Carrere S."/>
            <person name="Blein T."/>
            <person name="Jardinaud M.F."/>
            <person name="Latrasse D."/>
            <person name="Zouine M."/>
            <person name="Zahm M."/>
            <person name="Kreplak J."/>
            <person name="Mayjonade B."/>
            <person name="Satge C."/>
            <person name="Perez M."/>
            <person name="Cauet S."/>
            <person name="Marande W."/>
            <person name="Chantry-Darmon C."/>
            <person name="Lopez-Roques C."/>
            <person name="Bouchez O."/>
            <person name="Berard A."/>
            <person name="Debelle F."/>
            <person name="Munos S."/>
            <person name="Bendahmane A."/>
            <person name="Berges H."/>
            <person name="Niebel A."/>
            <person name="Buitink J."/>
            <person name="Frugier F."/>
            <person name="Benhamed M."/>
            <person name="Crespi M."/>
            <person name="Gouzy J."/>
            <person name="Gamas P."/>
        </authorList>
    </citation>
    <scope>NUCLEOTIDE SEQUENCE [LARGE SCALE GENOMIC DNA]</scope>
    <source>
        <strain evidence="2">cv. Jemalong A17</strain>
    </source>
</reference>
<protein>
    <submittedName>
        <fullName evidence="1">Uncharacterized protein</fullName>
    </submittedName>
</protein>
<name>A0A396JLX3_MEDTR</name>
<dbReference type="EMBL" id="PSQE01000001">
    <property type="protein sequence ID" value="RHN79269.1"/>
    <property type="molecule type" value="Genomic_DNA"/>
</dbReference>
<dbReference type="Gramene" id="rna3037">
    <property type="protein sequence ID" value="RHN79269.1"/>
    <property type="gene ID" value="gene3037"/>
</dbReference>
<organism evidence="1 2">
    <name type="scientific">Medicago truncatula</name>
    <name type="common">Barrel medic</name>
    <name type="synonym">Medicago tribuloides</name>
    <dbReference type="NCBI Taxonomy" id="3880"/>
    <lineage>
        <taxon>Eukaryota</taxon>
        <taxon>Viridiplantae</taxon>
        <taxon>Streptophyta</taxon>
        <taxon>Embryophyta</taxon>
        <taxon>Tracheophyta</taxon>
        <taxon>Spermatophyta</taxon>
        <taxon>Magnoliopsida</taxon>
        <taxon>eudicotyledons</taxon>
        <taxon>Gunneridae</taxon>
        <taxon>Pentapetalae</taxon>
        <taxon>rosids</taxon>
        <taxon>fabids</taxon>
        <taxon>Fabales</taxon>
        <taxon>Fabaceae</taxon>
        <taxon>Papilionoideae</taxon>
        <taxon>50 kb inversion clade</taxon>
        <taxon>NPAAA clade</taxon>
        <taxon>Hologalegina</taxon>
        <taxon>IRL clade</taxon>
        <taxon>Trifolieae</taxon>
        <taxon>Medicago</taxon>
    </lineage>
</organism>
<gene>
    <name evidence="1" type="ORF">MtrunA17_Chr1g0175471</name>
</gene>
<accession>A0A396JLX3</accession>